<accession>A0A9X3S8L0</accession>
<feature type="transmembrane region" description="Helical" evidence="9">
    <location>
        <begin position="37"/>
        <end position="58"/>
    </location>
</feature>
<dbReference type="PANTHER" id="PTHR43562:SF1">
    <property type="entry name" value="NA(+)_H(+) ANTIPORTER YJBQ-RELATED"/>
    <property type="match status" value="1"/>
</dbReference>
<feature type="transmembrane region" description="Helical" evidence="9">
    <location>
        <begin position="273"/>
        <end position="291"/>
    </location>
</feature>
<feature type="transmembrane region" description="Helical" evidence="9">
    <location>
        <begin position="155"/>
        <end position="176"/>
    </location>
</feature>
<proteinExistence type="inferred from homology"/>
<keyword evidence="12" id="KW-1185">Reference proteome</keyword>
<feature type="transmembrane region" description="Helical" evidence="9">
    <location>
        <begin position="368"/>
        <end position="387"/>
    </location>
</feature>
<evidence type="ECO:0000256" key="6">
    <source>
        <dbReference type="ARBA" id="ARBA00022989"/>
    </source>
</evidence>
<reference evidence="11" key="1">
    <citation type="submission" date="2022-10" db="EMBL/GenBank/DDBJ databases">
        <title>The WGS of Solirubrobacter ginsenosidimutans DSM 21036.</title>
        <authorList>
            <person name="Jiang Z."/>
        </authorList>
    </citation>
    <scope>NUCLEOTIDE SEQUENCE</scope>
    <source>
        <strain evidence="11">DSM 21036</strain>
    </source>
</reference>
<dbReference type="EMBL" id="JAPDOD010000087">
    <property type="protein sequence ID" value="MDA0167101.1"/>
    <property type="molecule type" value="Genomic_DNA"/>
</dbReference>
<protein>
    <submittedName>
        <fullName evidence="11">Cation:proton antiporter</fullName>
    </submittedName>
</protein>
<dbReference type="InterPro" id="IPR006153">
    <property type="entry name" value="Cation/H_exchanger_TM"/>
</dbReference>
<dbReference type="Pfam" id="PF00999">
    <property type="entry name" value="Na_H_Exchanger"/>
    <property type="match status" value="1"/>
</dbReference>
<dbReference type="GO" id="GO:1902600">
    <property type="term" value="P:proton transmembrane transport"/>
    <property type="evidence" value="ECO:0007669"/>
    <property type="project" value="InterPro"/>
</dbReference>
<organism evidence="11 12">
    <name type="scientific">Solirubrobacter ginsenosidimutans</name>
    <dbReference type="NCBI Taxonomy" id="490573"/>
    <lineage>
        <taxon>Bacteria</taxon>
        <taxon>Bacillati</taxon>
        <taxon>Actinomycetota</taxon>
        <taxon>Thermoleophilia</taxon>
        <taxon>Solirubrobacterales</taxon>
        <taxon>Solirubrobacteraceae</taxon>
        <taxon>Solirubrobacter</taxon>
    </lineage>
</organism>
<evidence type="ECO:0000256" key="9">
    <source>
        <dbReference type="SAM" id="Phobius"/>
    </source>
</evidence>
<evidence type="ECO:0000256" key="8">
    <source>
        <dbReference type="ARBA" id="ARBA00023136"/>
    </source>
</evidence>
<keyword evidence="7" id="KW-0406">Ion transport</keyword>
<evidence type="ECO:0000256" key="1">
    <source>
        <dbReference type="ARBA" id="ARBA00004141"/>
    </source>
</evidence>
<evidence type="ECO:0000256" key="4">
    <source>
        <dbReference type="ARBA" id="ARBA00022449"/>
    </source>
</evidence>
<dbReference type="AlphaFoldDB" id="A0A9X3S8L0"/>
<keyword evidence="6 9" id="KW-1133">Transmembrane helix</keyword>
<comment type="subcellular location">
    <subcellularLocation>
        <location evidence="1">Membrane</location>
        <topology evidence="1">Multi-pass membrane protein</topology>
    </subcellularLocation>
</comment>
<comment type="similarity">
    <text evidence="2">Belongs to the monovalent cation:proton antiporter 2 (CPA2) transporter (TC 2.A.37) family.</text>
</comment>
<evidence type="ECO:0000256" key="2">
    <source>
        <dbReference type="ARBA" id="ARBA00005551"/>
    </source>
</evidence>
<keyword evidence="5 9" id="KW-0812">Transmembrane</keyword>
<feature type="transmembrane region" description="Helical" evidence="9">
    <location>
        <begin position="96"/>
        <end position="118"/>
    </location>
</feature>
<feature type="transmembrane region" description="Helical" evidence="9">
    <location>
        <begin position="124"/>
        <end position="143"/>
    </location>
</feature>
<evidence type="ECO:0000313" key="12">
    <source>
        <dbReference type="Proteomes" id="UP001149140"/>
    </source>
</evidence>
<dbReference type="GO" id="GO:0016020">
    <property type="term" value="C:membrane"/>
    <property type="evidence" value="ECO:0007669"/>
    <property type="project" value="UniProtKB-SubCell"/>
</dbReference>
<dbReference type="RefSeq" id="WP_270046353.1">
    <property type="nucleotide sequence ID" value="NZ_JAPDOD010000087.1"/>
</dbReference>
<keyword evidence="4" id="KW-0050">Antiport</keyword>
<feature type="transmembrane region" description="Helical" evidence="9">
    <location>
        <begin position="64"/>
        <end position="84"/>
    </location>
</feature>
<gene>
    <name evidence="11" type="ORF">OM076_42970</name>
</gene>
<dbReference type="InterPro" id="IPR038770">
    <property type="entry name" value="Na+/solute_symporter_sf"/>
</dbReference>
<name>A0A9X3S8L0_9ACTN</name>
<keyword evidence="3" id="KW-0813">Transport</keyword>
<evidence type="ECO:0000313" key="11">
    <source>
        <dbReference type="EMBL" id="MDA0167101.1"/>
    </source>
</evidence>
<evidence type="ECO:0000256" key="3">
    <source>
        <dbReference type="ARBA" id="ARBA00022448"/>
    </source>
</evidence>
<feature type="transmembrane region" description="Helical" evidence="9">
    <location>
        <begin position="337"/>
        <end position="356"/>
    </location>
</feature>
<evidence type="ECO:0000256" key="7">
    <source>
        <dbReference type="ARBA" id="ARBA00023065"/>
    </source>
</evidence>
<dbReference type="PANTHER" id="PTHR43562">
    <property type="entry name" value="NAPA-TYPE SODIUM/HYDROGEN ANTIPORTER"/>
    <property type="match status" value="1"/>
</dbReference>
<dbReference type="Gene3D" id="1.20.1530.20">
    <property type="match status" value="1"/>
</dbReference>
<comment type="caution">
    <text evidence="11">The sequence shown here is derived from an EMBL/GenBank/DDBJ whole genome shotgun (WGS) entry which is preliminary data.</text>
</comment>
<evidence type="ECO:0000256" key="5">
    <source>
        <dbReference type="ARBA" id="ARBA00022692"/>
    </source>
</evidence>
<feature type="transmembrane region" description="Helical" evidence="9">
    <location>
        <begin position="12"/>
        <end position="30"/>
    </location>
</feature>
<feature type="transmembrane region" description="Helical" evidence="9">
    <location>
        <begin position="297"/>
        <end position="317"/>
    </location>
</feature>
<evidence type="ECO:0000259" key="10">
    <source>
        <dbReference type="Pfam" id="PF00999"/>
    </source>
</evidence>
<feature type="transmembrane region" description="Helical" evidence="9">
    <location>
        <begin position="182"/>
        <end position="203"/>
    </location>
</feature>
<feature type="domain" description="Cation/H+ exchanger transmembrane" evidence="10">
    <location>
        <begin position="28"/>
        <end position="385"/>
    </location>
</feature>
<keyword evidence="8 9" id="KW-0472">Membrane</keyword>
<dbReference type="GO" id="GO:0015297">
    <property type="term" value="F:antiporter activity"/>
    <property type="evidence" value="ECO:0007669"/>
    <property type="project" value="UniProtKB-KW"/>
</dbReference>
<dbReference type="Proteomes" id="UP001149140">
    <property type="component" value="Unassembled WGS sequence"/>
</dbReference>
<sequence length="407" mass="42364">MLVIGAYPLVDPAAFLAVVGTAAVAGTLAAMLTGRGLLVPTVVAELLLGVVIGPQVLGLEVSEFMTFFASLGLGMLFFFAGYEIDLHRIAGLPLRLGVAGWFLSLALAYGIGGMLAAAGIVVSLLYTGSALATTAIGTLLPVLSDSGELRTRFGGYLLAAGAVGEFGPILLLTLILSSGGTVHNALILLAFVVLAVVVAVMAVRSKSRTVALFEQTIEKSSQLAVRWIVVLVFALALLASELGLDLLLGGFAAGMITRQVLKEREVTGFDSKLTAVAFGVFIPFFFVVSGMQLDVAALFSSIGSVLKMFLFFGLFLVVRGTPAMLLYGDVLNRRDRFALALFTSTQLPLVLAITTLARETGHMRSSTAASLVGAAVLSTLVFPMLGLRLRGDAPVEEPPAAQVAVAA</sequence>
<feature type="transmembrane region" description="Helical" evidence="9">
    <location>
        <begin position="223"/>
        <end position="240"/>
    </location>
</feature>